<gene>
    <name evidence="2" type="ORF">LCGC14_2434760</name>
</gene>
<evidence type="ECO:0000256" key="1">
    <source>
        <dbReference type="SAM" id="Phobius"/>
    </source>
</evidence>
<reference evidence="2" key="1">
    <citation type="journal article" date="2015" name="Nature">
        <title>Complex archaea that bridge the gap between prokaryotes and eukaryotes.</title>
        <authorList>
            <person name="Spang A."/>
            <person name="Saw J.H."/>
            <person name="Jorgensen S.L."/>
            <person name="Zaremba-Niedzwiedzka K."/>
            <person name="Martijn J."/>
            <person name="Lind A.E."/>
            <person name="van Eijk R."/>
            <person name="Schleper C."/>
            <person name="Guy L."/>
            <person name="Ettema T.J."/>
        </authorList>
    </citation>
    <scope>NUCLEOTIDE SEQUENCE</scope>
</reference>
<keyword evidence="1" id="KW-1133">Transmembrane helix</keyword>
<comment type="caution">
    <text evidence="2">The sequence shown here is derived from an EMBL/GenBank/DDBJ whole genome shotgun (WGS) entry which is preliminary data.</text>
</comment>
<feature type="transmembrane region" description="Helical" evidence="1">
    <location>
        <begin position="183"/>
        <end position="208"/>
    </location>
</feature>
<organism evidence="2">
    <name type="scientific">marine sediment metagenome</name>
    <dbReference type="NCBI Taxonomy" id="412755"/>
    <lineage>
        <taxon>unclassified sequences</taxon>
        <taxon>metagenomes</taxon>
        <taxon>ecological metagenomes</taxon>
    </lineage>
</organism>
<feature type="transmembrane region" description="Helical" evidence="1">
    <location>
        <begin position="119"/>
        <end position="140"/>
    </location>
</feature>
<feature type="transmembrane region" description="Helical" evidence="1">
    <location>
        <begin position="152"/>
        <end position="171"/>
    </location>
</feature>
<evidence type="ECO:0000313" key="2">
    <source>
        <dbReference type="EMBL" id="KKL22507.1"/>
    </source>
</evidence>
<dbReference type="AlphaFoldDB" id="A0A0F9C872"/>
<keyword evidence="1" id="KW-0812">Transmembrane</keyword>
<keyword evidence="1" id="KW-0472">Membrane</keyword>
<proteinExistence type="predicted"/>
<dbReference type="EMBL" id="LAZR01037323">
    <property type="protein sequence ID" value="KKL22507.1"/>
    <property type="molecule type" value="Genomic_DNA"/>
</dbReference>
<name>A0A0F9C872_9ZZZZ</name>
<protein>
    <submittedName>
        <fullName evidence="2">Uncharacterized protein</fullName>
    </submittedName>
</protein>
<accession>A0A0F9C872</accession>
<sequence length="245" mass="28033">MKKLILTIIIGIFLLSLVGAEQQTLGTFKKDSCIQLIQTCSNCTYNNLSYVYQTDSGILYNLSSKMSKEGTFYNFSFCNTSADGEYLVNGFGDPDGQRKSWTYNFHVTLRGTRITIGEAVVYGIAVLIIFGMMMACIFGIKKSDKLYMKFGLGYIAYWFLVIISYITWVTSTSMIETAFIDRFFYWIFIILMIGFIPLFLGTVAYYVYTVLTIKPIMDMMDRGVPEDRAYADQIRKDMKKKGGWI</sequence>